<evidence type="ECO:0000256" key="1">
    <source>
        <dbReference type="ARBA" id="ARBA00004651"/>
    </source>
</evidence>
<dbReference type="GO" id="GO:0016887">
    <property type="term" value="F:ATP hydrolysis activity"/>
    <property type="evidence" value="ECO:0007669"/>
    <property type="project" value="InterPro"/>
</dbReference>
<keyword evidence="3" id="KW-0547">Nucleotide-binding</keyword>
<name>A0A831SS27_PROAE</name>
<dbReference type="EMBL" id="DSBW01000122">
    <property type="protein sequence ID" value="HED31083.1"/>
    <property type="molecule type" value="Genomic_DNA"/>
</dbReference>
<accession>A0A831SS27</accession>
<dbReference type="PROSITE" id="PS00211">
    <property type="entry name" value="ABC_TRANSPORTER_1"/>
    <property type="match status" value="1"/>
</dbReference>
<comment type="subcellular location">
    <subcellularLocation>
        <location evidence="1">Cell membrane</location>
        <topology evidence="1">Multi-pass membrane protein</topology>
    </subcellularLocation>
</comment>
<evidence type="ECO:0000313" key="10">
    <source>
        <dbReference type="EMBL" id="HED31083.1"/>
    </source>
</evidence>
<keyword evidence="6 7" id="KW-0472">Membrane</keyword>
<keyword evidence="4" id="KW-0067">ATP-binding</keyword>
<dbReference type="SUPFAM" id="SSF52540">
    <property type="entry name" value="P-loop containing nucleoside triphosphate hydrolases"/>
    <property type="match status" value="1"/>
</dbReference>
<gene>
    <name evidence="10" type="ORF">ENN50_05245</name>
</gene>
<dbReference type="GO" id="GO:0005886">
    <property type="term" value="C:plasma membrane"/>
    <property type="evidence" value="ECO:0007669"/>
    <property type="project" value="UniProtKB-SubCell"/>
</dbReference>
<dbReference type="Pfam" id="PF00005">
    <property type="entry name" value="ABC_tran"/>
    <property type="match status" value="1"/>
</dbReference>
<dbReference type="PROSITE" id="PS50893">
    <property type="entry name" value="ABC_TRANSPORTER_2"/>
    <property type="match status" value="1"/>
</dbReference>
<dbReference type="GO" id="GO:0034040">
    <property type="term" value="F:ATPase-coupled lipid transmembrane transporter activity"/>
    <property type="evidence" value="ECO:0007669"/>
    <property type="project" value="TreeGrafter"/>
</dbReference>
<dbReference type="Gene3D" id="1.20.1560.10">
    <property type="entry name" value="ABC transporter type 1, transmembrane domain"/>
    <property type="match status" value="1"/>
</dbReference>
<dbReference type="NCBIfam" id="TIGR01842">
    <property type="entry name" value="type_I_sec_PrtD"/>
    <property type="match status" value="1"/>
</dbReference>
<dbReference type="InterPro" id="IPR010128">
    <property type="entry name" value="ATPase_T1SS_PrtD-like"/>
</dbReference>
<dbReference type="InterPro" id="IPR003439">
    <property type="entry name" value="ABC_transporter-like_ATP-bd"/>
</dbReference>
<evidence type="ECO:0000256" key="7">
    <source>
        <dbReference type="SAM" id="Phobius"/>
    </source>
</evidence>
<keyword evidence="2 7" id="KW-0812">Transmembrane</keyword>
<dbReference type="InterPro" id="IPR039421">
    <property type="entry name" value="Type_1_exporter"/>
</dbReference>
<feature type="transmembrane region" description="Helical" evidence="7">
    <location>
        <begin position="22"/>
        <end position="44"/>
    </location>
</feature>
<dbReference type="InterPro" id="IPR036640">
    <property type="entry name" value="ABC1_TM_sf"/>
</dbReference>
<evidence type="ECO:0000256" key="2">
    <source>
        <dbReference type="ARBA" id="ARBA00022692"/>
    </source>
</evidence>
<dbReference type="SUPFAM" id="SSF90123">
    <property type="entry name" value="ABC transporter transmembrane region"/>
    <property type="match status" value="1"/>
</dbReference>
<feature type="transmembrane region" description="Helical" evidence="7">
    <location>
        <begin position="255"/>
        <end position="281"/>
    </location>
</feature>
<keyword evidence="5 7" id="KW-1133">Transmembrane helix</keyword>
<evidence type="ECO:0000259" key="8">
    <source>
        <dbReference type="PROSITE" id="PS50893"/>
    </source>
</evidence>
<dbReference type="AlphaFoldDB" id="A0A831SS27"/>
<dbReference type="GO" id="GO:0030256">
    <property type="term" value="C:type I protein secretion system complex"/>
    <property type="evidence" value="ECO:0007669"/>
    <property type="project" value="InterPro"/>
</dbReference>
<dbReference type="CDD" id="cd03246">
    <property type="entry name" value="ABCC_Protease_Secretion"/>
    <property type="match status" value="1"/>
</dbReference>
<feature type="transmembrane region" description="Helical" evidence="7">
    <location>
        <begin position="56"/>
        <end position="76"/>
    </location>
</feature>
<evidence type="ECO:0000256" key="5">
    <source>
        <dbReference type="ARBA" id="ARBA00022989"/>
    </source>
</evidence>
<dbReference type="InterPro" id="IPR017871">
    <property type="entry name" value="ABC_transporter-like_CS"/>
</dbReference>
<dbReference type="GO" id="GO:0030253">
    <property type="term" value="P:protein secretion by the type I secretion system"/>
    <property type="evidence" value="ECO:0007669"/>
    <property type="project" value="InterPro"/>
</dbReference>
<protein>
    <submittedName>
        <fullName evidence="10">Type I secretion system permease/ATPase</fullName>
    </submittedName>
</protein>
<dbReference type="InterPro" id="IPR011527">
    <property type="entry name" value="ABC1_TM_dom"/>
</dbReference>
<dbReference type="InterPro" id="IPR003593">
    <property type="entry name" value="AAA+_ATPase"/>
</dbReference>
<dbReference type="SMART" id="SM00382">
    <property type="entry name" value="AAA"/>
    <property type="match status" value="1"/>
</dbReference>
<dbReference type="PANTHER" id="PTHR24221:SF248">
    <property type="entry name" value="ABC TRANSPORTER TRANSMEMBRANE REGION"/>
    <property type="match status" value="1"/>
</dbReference>
<feature type="transmembrane region" description="Helical" evidence="7">
    <location>
        <begin position="145"/>
        <end position="167"/>
    </location>
</feature>
<feature type="domain" description="ABC transmembrane type-1" evidence="9">
    <location>
        <begin position="23"/>
        <end position="300"/>
    </location>
</feature>
<proteinExistence type="predicted"/>
<comment type="caution">
    <text evidence="10">The sequence shown here is derived from an EMBL/GenBank/DDBJ whole genome shotgun (WGS) entry which is preliminary data.</text>
</comment>
<organism evidence="10">
    <name type="scientific">Prosthecochloris aestuarii</name>
    <dbReference type="NCBI Taxonomy" id="1102"/>
    <lineage>
        <taxon>Bacteria</taxon>
        <taxon>Pseudomonadati</taxon>
        <taxon>Chlorobiota</taxon>
        <taxon>Chlorobiia</taxon>
        <taxon>Chlorobiales</taxon>
        <taxon>Chlorobiaceae</taxon>
        <taxon>Prosthecochloris</taxon>
    </lineage>
</organism>
<evidence type="ECO:0000256" key="4">
    <source>
        <dbReference type="ARBA" id="ARBA00022840"/>
    </source>
</evidence>
<evidence type="ECO:0000256" key="3">
    <source>
        <dbReference type="ARBA" id="ARBA00022741"/>
    </source>
</evidence>
<dbReference type="Proteomes" id="UP000886335">
    <property type="component" value="Unassembled WGS sequence"/>
</dbReference>
<dbReference type="PROSITE" id="PS50929">
    <property type="entry name" value="ABC_TM1F"/>
    <property type="match status" value="1"/>
</dbReference>
<evidence type="ECO:0000256" key="6">
    <source>
        <dbReference type="ARBA" id="ARBA00023136"/>
    </source>
</evidence>
<sequence length="569" mass="63399">MKMRSLLESRLGSLLLTFKKEFLWVGGFSFIANLLMLTPTLYMLQVYDRVLVSRNELTLLFLTLLMVGLFGFMAFAEWLRSRLLVRIGVRIDELLNSRVFTASFKAFLKHARQQTVQVFGDLASIRQFLTDNGIIAFFDMPWTPVYIMVMFMLHPWIGVLGVVFALLQAANAWKSHVNTSPAIEKASDAVMHATAFVQTKLSNSEPVHAMGMTLPLRKRWLERHSEALDASSDLHRRQQSQQSAAKFIRLSMQSLTLAAGALLVLSGEVTVGAMIAGNVLMSRALAPLDLMVTTWKQFVQARQSFFRLENLLSDDDPVTTSRSSGDIRGEIMVEELSATAQQGSVPILHGISTTFRPGELVAIIGPSRSGKSTFARCLTGIWPETKGRVLIDGIDVRQWDRSVLGPRMGYLPQDVELFDGSFAENIARFSEIDPDRMIKASTMTGIHEMLLRFPEGYDTQIGAEGRMLSGGQRQRVALARALYGDPPVLVLDEPNAHLDETGEKALNEALRRMASEGKTVILITHRPAVLNLVDRIVVMHEGHITDDGPRNDELRKMATKQKSSVQALS</sequence>
<dbReference type="GO" id="GO:0005524">
    <property type="term" value="F:ATP binding"/>
    <property type="evidence" value="ECO:0007669"/>
    <property type="project" value="UniProtKB-KW"/>
</dbReference>
<evidence type="ECO:0000259" key="9">
    <source>
        <dbReference type="PROSITE" id="PS50929"/>
    </source>
</evidence>
<dbReference type="PANTHER" id="PTHR24221">
    <property type="entry name" value="ATP-BINDING CASSETTE SUB-FAMILY B"/>
    <property type="match status" value="1"/>
</dbReference>
<dbReference type="InterPro" id="IPR027417">
    <property type="entry name" value="P-loop_NTPase"/>
</dbReference>
<dbReference type="GO" id="GO:0140359">
    <property type="term" value="F:ABC-type transporter activity"/>
    <property type="evidence" value="ECO:0007669"/>
    <property type="project" value="InterPro"/>
</dbReference>
<reference evidence="10" key="1">
    <citation type="journal article" date="2020" name="mSystems">
        <title>Genome- and Community-Level Interaction Insights into Carbon Utilization and Element Cycling Functions of Hydrothermarchaeota in Hydrothermal Sediment.</title>
        <authorList>
            <person name="Zhou Z."/>
            <person name="Liu Y."/>
            <person name="Xu W."/>
            <person name="Pan J."/>
            <person name="Luo Z.H."/>
            <person name="Li M."/>
        </authorList>
    </citation>
    <scope>NUCLEOTIDE SEQUENCE [LARGE SCALE GENOMIC DNA]</scope>
    <source>
        <strain evidence="10">SpSt-1181</strain>
    </source>
</reference>
<dbReference type="Gene3D" id="3.40.50.300">
    <property type="entry name" value="P-loop containing nucleotide triphosphate hydrolases"/>
    <property type="match status" value="1"/>
</dbReference>
<feature type="domain" description="ABC transporter" evidence="8">
    <location>
        <begin position="331"/>
        <end position="566"/>
    </location>
</feature>
<dbReference type="Pfam" id="PF00664">
    <property type="entry name" value="ABC_membrane"/>
    <property type="match status" value="1"/>
</dbReference>